<sequence>MGESVPHTNTVDVVDGFKNMEEIDGTNGLDRPRRTRVVIVGLGMVAMSFMEKLMKLDAKRREYSVVVIGEEPHLAYNRVGLSTFFEHRVVENLYLNPQEWYSSLEDDGSLNYHLNTRVVEICPATKHVVTSTGDVITYDILVLATGSDAVLPTATAGHDGHGVFVYRTIADLDKMMQFANEHKGTVGVAVGGGLLGLEAAKAMVDLECFASVKVVDRNGYLLARQLDADAGRLVTEGVRSLGLDVLHNKRIATVNTDADNNVTGITFEDGEQVNCSAICFAIGVRPRDELASSAGIQTGKRNGGFIIGEDLQTSVPDIYAIGDCACWQNQTFGIIAPGVEMADVLSFNLTEGIFGSGQLPRKFDRPDLSTKLKLLGIDVASFGDFFADRDGPKSLPPGAADPAPVPVKALTYKDPFGSVYKKYLFTPDGRYLLGGMMIGDTRDYAKLTQIVRTQKLLDMPPSQFILGAQKNGEDDGSDLTDDTQVCSCHNVTKGDVVEAVKTGKCKDLNGLKACTKAGTGCGGCIPLVQSILNRTLKDLGQDVSNHLCPHFSRPRADLYNIIAVKRLTTFDAVMKDAGNFPESLGCEICKPTVASILASLFNEPVVSRPHHDLQDTNDRFMANIQRNGTFSVVPRVPGGEITPKQLIAMGQVADKYGLYCKITGGQRIDMFGARKQDLLAIWKDLVGAGLESGHAYAKALRTVKSCVGSTWCRFGVGDSVGMAIRAEERYKSIRAPHKIKGGVSGCVRECAEAQSKDFGLIATEKGYNIFVGGNGGAKPRHAELLAKDVPPEEVIPLLDRYLIFYIRTADRLQRTARWIENLPGGIAYLKEVIIEDKLGICADMEKQMQELVDGYFCEWTEILADPDRQRVFRQFDNTDESVETVEVVVEREQTRPAYWSQKSAAEDFRGHRWSQLAWEPLIEARHFDAEGRSSAQVKRGDTQLAVFRVRGRYYATQQMCPHKRAFVLSDGFIGEQPAAETGSNSDRGGKYWVSCPYHKRNFDLNGATPGKCSNDDSLSVATFAAEARDDGWVYLELPPVAELDALLGTSRWKTRKEEAADPFERLDQKLGKCEIGRKGRKPADRQPPSLKTVSIGW</sequence>
<reference evidence="19 20" key="1">
    <citation type="submission" date="2024-01" db="EMBL/GenBank/DDBJ databases">
        <authorList>
            <person name="Allen C."/>
            <person name="Tagirdzhanova G."/>
        </authorList>
    </citation>
    <scope>NUCLEOTIDE SEQUENCE [LARGE SCALE GENOMIC DNA]</scope>
</reference>
<evidence type="ECO:0000256" key="4">
    <source>
        <dbReference type="ARBA" id="ARBA00005096"/>
    </source>
</evidence>
<dbReference type="PANTHER" id="PTHR43809:SF1">
    <property type="entry name" value="NITRITE REDUCTASE (NADH) LARGE SUBUNIT"/>
    <property type="match status" value="1"/>
</dbReference>
<dbReference type="InterPro" id="IPR006066">
    <property type="entry name" value="NO2/SO3_Rdtase_FeS/sirohaem_BS"/>
</dbReference>
<dbReference type="Proteomes" id="UP001642406">
    <property type="component" value="Unassembled WGS sequence"/>
</dbReference>
<dbReference type="Gene3D" id="3.90.480.20">
    <property type="match status" value="1"/>
</dbReference>
<dbReference type="CDD" id="cd19944">
    <property type="entry name" value="NirB_Fer2_BFD-like_2"/>
    <property type="match status" value="1"/>
</dbReference>
<dbReference type="PANTHER" id="PTHR43809">
    <property type="entry name" value="NITRITE REDUCTASE (NADH) LARGE SUBUNIT"/>
    <property type="match status" value="1"/>
</dbReference>
<gene>
    <name evidence="19" type="ORF">SBRCBS47491_006406</name>
</gene>
<dbReference type="Gene3D" id="1.10.10.1100">
    <property type="entry name" value="BFD-like [2Fe-2S]-binding domain"/>
    <property type="match status" value="1"/>
</dbReference>
<evidence type="ECO:0000256" key="16">
    <source>
        <dbReference type="ARBA" id="ARBA00034078"/>
    </source>
</evidence>
<dbReference type="Pfam" id="PF00355">
    <property type="entry name" value="Rieske"/>
    <property type="match status" value="1"/>
</dbReference>
<evidence type="ECO:0000313" key="19">
    <source>
        <dbReference type="EMBL" id="CAK7226956.1"/>
    </source>
</evidence>
<evidence type="ECO:0000256" key="9">
    <source>
        <dbReference type="ARBA" id="ARBA00022714"/>
    </source>
</evidence>
<dbReference type="Pfam" id="PF04324">
    <property type="entry name" value="Fer2_BFD"/>
    <property type="match status" value="1"/>
</dbReference>
<dbReference type="InterPro" id="IPR006067">
    <property type="entry name" value="NO2/SO3_Rdtase_4Fe4S_dom"/>
</dbReference>
<organism evidence="19 20">
    <name type="scientific">Sporothrix bragantina</name>
    <dbReference type="NCBI Taxonomy" id="671064"/>
    <lineage>
        <taxon>Eukaryota</taxon>
        <taxon>Fungi</taxon>
        <taxon>Dikarya</taxon>
        <taxon>Ascomycota</taxon>
        <taxon>Pezizomycotina</taxon>
        <taxon>Sordariomycetes</taxon>
        <taxon>Sordariomycetidae</taxon>
        <taxon>Ophiostomatales</taxon>
        <taxon>Ophiostomataceae</taxon>
        <taxon>Sporothrix</taxon>
    </lineage>
</organism>
<keyword evidence="6" id="KW-0004">4Fe-4S</keyword>
<dbReference type="InterPro" id="IPR005117">
    <property type="entry name" value="NiRdtase/SiRdtase_haem-b_fer"/>
</dbReference>
<accession>A0ABP0C6W6</accession>
<dbReference type="EMBL" id="CAWUHC010000062">
    <property type="protein sequence ID" value="CAK7226956.1"/>
    <property type="molecule type" value="Genomic_DNA"/>
</dbReference>
<dbReference type="InterPro" id="IPR023753">
    <property type="entry name" value="FAD/NAD-binding_dom"/>
</dbReference>
<evidence type="ECO:0000313" key="20">
    <source>
        <dbReference type="Proteomes" id="UP001642406"/>
    </source>
</evidence>
<keyword evidence="13" id="KW-0408">Iron</keyword>
<dbReference type="Gene3D" id="3.50.50.60">
    <property type="entry name" value="FAD/NAD(P)-binding domain"/>
    <property type="match status" value="2"/>
</dbReference>
<dbReference type="SUPFAM" id="SSF55124">
    <property type="entry name" value="Nitrite/Sulfite reductase N-terminal domain-like"/>
    <property type="match status" value="1"/>
</dbReference>
<dbReference type="Gene3D" id="2.102.10.10">
    <property type="entry name" value="Rieske [2Fe-2S] iron-sulphur domain"/>
    <property type="match status" value="1"/>
</dbReference>
<dbReference type="InterPro" id="IPR016156">
    <property type="entry name" value="FAD/NAD-linked_Rdtase_dimer_sf"/>
</dbReference>
<feature type="region of interest" description="Disordered" evidence="17">
    <location>
        <begin position="1075"/>
        <end position="1097"/>
    </location>
</feature>
<name>A0ABP0C6W6_9PEZI</name>
<evidence type="ECO:0000256" key="8">
    <source>
        <dbReference type="ARBA" id="ARBA00022630"/>
    </source>
</evidence>
<dbReference type="Pfam" id="PF03460">
    <property type="entry name" value="NIR_SIR_ferr"/>
    <property type="match status" value="1"/>
</dbReference>
<comment type="cofactor">
    <cofactor evidence="16">
        <name>[2Fe-2S] cluster</name>
        <dbReference type="ChEBI" id="CHEBI:190135"/>
    </cofactor>
</comment>
<comment type="cofactor">
    <cofactor evidence="3">
        <name>FAD</name>
        <dbReference type="ChEBI" id="CHEBI:57692"/>
    </cofactor>
</comment>
<keyword evidence="14" id="KW-0411">Iron-sulfur</keyword>
<keyword evidence="20" id="KW-1185">Reference proteome</keyword>
<dbReference type="InterPro" id="IPR036922">
    <property type="entry name" value="Rieske_2Fe-2S_sf"/>
</dbReference>
<dbReference type="PROSITE" id="PS51296">
    <property type="entry name" value="RIESKE"/>
    <property type="match status" value="1"/>
</dbReference>
<evidence type="ECO:0000256" key="1">
    <source>
        <dbReference type="ARBA" id="ARBA00001929"/>
    </source>
</evidence>
<evidence type="ECO:0000256" key="7">
    <source>
        <dbReference type="ARBA" id="ARBA00022617"/>
    </source>
</evidence>
<keyword evidence="9" id="KW-0001">2Fe-2S</keyword>
<dbReference type="InterPro" id="IPR017941">
    <property type="entry name" value="Rieske_2Fe-2S"/>
</dbReference>
<evidence type="ECO:0000256" key="2">
    <source>
        <dbReference type="ARBA" id="ARBA00001966"/>
    </source>
</evidence>
<keyword evidence="7" id="KW-0349">Heme</keyword>
<dbReference type="InterPro" id="IPR036136">
    <property type="entry name" value="Nit/Sulf_reduc_fer-like_dom_sf"/>
</dbReference>
<evidence type="ECO:0000256" key="17">
    <source>
        <dbReference type="SAM" id="MobiDB-lite"/>
    </source>
</evidence>
<comment type="caution">
    <text evidence="19">The sequence shown here is derived from an EMBL/GenBank/DDBJ whole genome shotgun (WGS) entry which is preliminary data.</text>
</comment>
<dbReference type="InterPro" id="IPR041854">
    <property type="entry name" value="BFD-like_2Fe2S-bd_dom_sf"/>
</dbReference>
<evidence type="ECO:0000256" key="15">
    <source>
        <dbReference type="ARBA" id="ARBA00023063"/>
    </source>
</evidence>
<protein>
    <recommendedName>
        <fullName evidence="18">Rieske domain-containing protein</fullName>
    </recommendedName>
</protein>
<feature type="compositionally biased region" description="Basic and acidic residues" evidence="17">
    <location>
        <begin position="1075"/>
        <end position="1084"/>
    </location>
</feature>
<evidence type="ECO:0000256" key="6">
    <source>
        <dbReference type="ARBA" id="ARBA00022485"/>
    </source>
</evidence>
<keyword evidence="11" id="KW-0274">FAD</keyword>
<evidence type="ECO:0000256" key="14">
    <source>
        <dbReference type="ARBA" id="ARBA00023014"/>
    </source>
</evidence>
<keyword evidence="10" id="KW-0479">Metal-binding</keyword>
<dbReference type="CDD" id="cd19943">
    <property type="entry name" value="NirB_Fer2_BFD-like_1"/>
    <property type="match status" value="1"/>
</dbReference>
<comment type="cofactor">
    <cofactor evidence="2">
        <name>[4Fe-4S] cluster</name>
        <dbReference type="ChEBI" id="CHEBI:49883"/>
    </cofactor>
</comment>
<dbReference type="PRINTS" id="PR00397">
    <property type="entry name" value="SIROHAEM"/>
</dbReference>
<evidence type="ECO:0000256" key="10">
    <source>
        <dbReference type="ARBA" id="ARBA00022723"/>
    </source>
</evidence>
<keyword evidence="8" id="KW-0285">Flavoprotein</keyword>
<dbReference type="Gene3D" id="3.30.390.30">
    <property type="match status" value="1"/>
</dbReference>
<dbReference type="PRINTS" id="PR00368">
    <property type="entry name" value="FADPNR"/>
</dbReference>
<evidence type="ECO:0000256" key="3">
    <source>
        <dbReference type="ARBA" id="ARBA00001974"/>
    </source>
</evidence>
<keyword evidence="12" id="KW-0560">Oxidoreductase</keyword>
<dbReference type="NCBIfam" id="TIGR02378">
    <property type="entry name" value="nirD_assim_sml"/>
    <property type="match status" value="1"/>
</dbReference>
<dbReference type="PRINTS" id="PR00469">
    <property type="entry name" value="PNDRDTASEII"/>
</dbReference>
<dbReference type="Gene3D" id="3.30.413.10">
    <property type="entry name" value="Sulfite Reductase Hemoprotein, domain 1"/>
    <property type="match status" value="1"/>
</dbReference>
<evidence type="ECO:0000256" key="5">
    <source>
        <dbReference type="ARBA" id="ARBA00010429"/>
    </source>
</evidence>
<dbReference type="SUPFAM" id="SSF51905">
    <property type="entry name" value="FAD/NAD(P)-binding domain"/>
    <property type="match status" value="2"/>
</dbReference>
<evidence type="ECO:0000259" key="18">
    <source>
        <dbReference type="PROSITE" id="PS51296"/>
    </source>
</evidence>
<dbReference type="InterPro" id="IPR012744">
    <property type="entry name" value="Nitri_red_NirB"/>
</dbReference>
<feature type="domain" description="Rieske" evidence="18">
    <location>
        <begin position="918"/>
        <end position="1034"/>
    </location>
</feature>
<keyword evidence="15" id="KW-0534">Nitrate assimilation</keyword>
<comment type="cofactor">
    <cofactor evidence="1">
        <name>siroheme</name>
        <dbReference type="ChEBI" id="CHEBI:60052"/>
    </cofactor>
</comment>
<dbReference type="SUPFAM" id="SSF56014">
    <property type="entry name" value="Nitrite and sulphite reductase 4Fe-4S domain-like"/>
    <property type="match status" value="1"/>
</dbReference>
<dbReference type="Pfam" id="PF07992">
    <property type="entry name" value="Pyr_redox_2"/>
    <property type="match status" value="1"/>
</dbReference>
<dbReference type="Pfam" id="PF01077">
    <property type="entry name" value="NIR_SIR"/>
    <property type="match status" value="1"/>
</dbReference>
<comment type="pathway">
    <text evidence="4">Nitrogen metabolism; nitrate reduction (assimilation).</text>
</comment>
<dbReference type="InterPro" id="IPR036188">
    <property type="entry name" value="FAD/NAD-bd_sf"/>
</dbReference>
<dbReference type="InterPro" id="IPR012748">
    <property type="entry name" value="Rieske-like_NirD"/>
</dbReference>
<evidence type="ECO:0000256" key="11">
    <source>
        <dbReference type="ARBA" id="ARBA00022827"/>
    </source>
</evidence>
<dbReference type="InterPro" id="IPR052034">
    <property type="entry name" value="NasD-like"/>
</dbReference>
<evidence type="ECO:0000256" key="12">
    <source>
        <dbReference type="ARBA" id="ARBA00023002"/>
    </source>
</evidence>
<proteinExistence type="inferred from homology"/>
<dbReference type="SUPFAM" id="SSF50022">
    <property type="entry name" value="ISP domain"/>
    <property type="match status" value="1"/>
</dbReference>
<dbReference type="InterPro" id="IPR007419">
    <property type="entry name" value="BFD-like_2Fe2S-bd_dom"/>
</dbReference>
<comment type="similarity">
    <text evidence="5">Belongs to the nitrite and sulfite reductase 4Fe-4S domain family.</text>
</comment>
<dbReference type="InterPro" id="IPR045854">
    <property type="entry name" value="NO2/SO3_Rdtase_4Fe4S_sf"/>
</dbReference>
<evidence type="ECO:0000256" key="13">
    <source>
        <dbReference type="ARBA" id="ARBA00023004"/>
    </source>
</evidence>
<dbReference type="NCBIfam" id="NF011565">
    <property type="entry name" value="PRK14989.1"/>
    <property type="match status" value="1"/>
</dbReference>
<dbReference type="NCBIfam" id="TIGR02374">
    <property type="entry name" value="nitri_red_nirB"/>
    <property type="match status" value="1"/>
</dbReference>
<dbReference type="PROSITE" id="PS00365">
    <property type="entry name" value="NIR_SIR"/>
    <property type="match status" value="1"/>
</dbReference>